<sequence>MDGSQGDGTSDNRRKGSGKRSAGQAETAAGALALNAPCGACKFLRRKCISGCIFAPHFGSDQGAARFAAVHKVFGASNVSKLLSHIPANRRHDAVVTISYEAQARLSDPVYGCVSTIIALQQQVTSLQEELSVVQTQLMNSRFAMVNALQNSSSQQQQQQHVAVLQPAYSNTSSASNNNLISINNFSSASNFEQTAAPSNNFEPVRLCQSGQDDGDEEEEEESRDRLAFTNQIFH</sequence>
<dbReference type="PANTHER" id="PTHR31529:SF12">
    <property type="entry name" value="LOB DOMAIN-CONTAINING PROTEIN 20"/>
    <property type="match status" value="1"/>
</dbReference>
<dbReference type="GO" id="GO:0005634">
    <property type="term" value="C:nucleus"/>
    <property type="evidence" value="ECO:0007669"/>
    <property type="project" value="TreeGrafter"/>
</dbReference>
<feature type="region of interest" description="Disordered" evidence="2">
    <location>
        <begin position="194"/>
        <end position="235"/>
    </location>
</feature>
<dbReference type="PANTHER" id="PTHR31529">
    <property type="entry name" value="LOB DOMAIN CONTAINING PROTEIN"/>
    <property type="match status" value="1"/>
</dbReference>
<keyword evidence="5" id="KW-1185">Reference proteome</keyword>
<proteinExistence type="inferred from homology"/>
<dbReference type="GO" id="GO:0009755">
    <property type="term" value="P:hormone-mediated signaling pathway"/>
    <property type="evidence" value="ECO:0007669"/>
    <property type="project" value="TreeGrafter"/>
</dbReference>
<evidence type="ECO:0000259" key="3">
    <source>
        <dbReference type="PROSITE" id="PS50891"/>
    </source>
</evidence>
<feature type="compositionally biased region" description="Acidic residues" evidence="2">
    <location>
        <begin position="213"/>
        <end position="222"/>
    </location>
</feature>
<evidence type="ECO:0000256" key="1">
    <source>
        <dbReference type="ARBA" id="ARBA00005474"/>
    </source>
</evidence>
<dbReference type="AlphaFoldDB" id="A0A8S0R0I8"/>
<dbReference type="GO" id="GO:0045893">
    <property type="term" value="P:positive regulation of DNA-templated transcription"/>
    <property type="evidence" value="ECO:0007669"/>
    <property type="project" value="TreeGrafter"/>
</dbReference>
<dbReference type="Pfam" id="PF03195">
    <property type="entry name" value="LOB"/>
    <property type="match status" value="1"/>
</dbReference>
<dbReference type="OrthoDB" id="1903788at2759"/>
<protein>
    <submittedName>
        <fullName evidence="4">LOB domain-containing 20</fullName>
    </submittedName>
</protein>
<dbReference type="EMBL" id="CACTIH010002043">
    <property type="protein sequence ID" value="CAA2972228.1"/>
    <property type="molecule type" value="Genomic_DNA"/>
</dbReference>
<dbReference type="InterPro" id="IPR004883">
    <property type="entry name" value="LOB"/>
</dbReference>
<accession>A0A8S0R0I8</accession>
<evidence type="ECO:0000313" key="4">
    <source>
        <dbReference type="EMBL" id="CAA2972228.1"/>
    </source>
</evidence>
<gene>
    <name evidence="4" type="ORF">OLEA9_A084881</name>
</gene>
<dbReference type="Proteomes" id="UP000594638">
    <property type="component" value="Unassembled WGS sequence"/>
</dbReference>
<name>A0A8S0R0I8_OLEEU</name>
<comment type="similarity">
    <text evidence="1">Belongs to the LOB domain-containing protein family.</text>
</comment>
<comment type="caution">
    <text evidence="4">The sequence shown here is derived from an EMBL/GenBank/DDBJ whole genome shotgun (WGS) entry which is preliminary data.</text>
</comment>
<dbReference type="PROSITE" id="PS50891">
    <property type="entry name" value="LOB"/>
    <property type="match status" value="1"/>
</dbReference>
<feature type="domain" description="LOB" evidence="3">
    <location>
        <begin position="36"/>
        <end position="138"/>
    </location>
</feature>
<evidence type="ECO:0000313" key="5">
    <source>
        <dbReference type="Proteomes" id="UP000594638"/>
    </source>
</evidence>
<dbReference type="Gramene" id="OE9A084881T1">
    <property type="protein sequence ID" value="OE9A084881C1"/>
    <property type="gene ID" value="OE9A084881"/>
</dbReference>
<organism evidence="4 5">
    <name type="scientific">Olea europaea subsp. europaea</name>
    <dbReference type="NCBI Taxonomy" id="158383"/>
    <lineage>
        <taxon>Eukaryota</taxon>
        <taxon>Viridiplantae</taxon>
        <taxon>Streptophyta</taxon>
        <taxon>Embryophyta</taxon>
        <taxon>Tracheophyta</taxon>
        <taxon>Spermatophyta</taxon>
        <taxon>Magnoliopsida</taxon>
        <taxon>eudicotyledons</taxon>
        <taxon>Gunneridae</taxon>
        <taxon>Pentapetalae</taxon>
        <taxon>asterids</taxon>
        <taxon>lamiids</taxon>
        <taxon>Lamiales</taxon>
        <taxon>Oleaceae</taxon>
        <taxon>Oleeae</taxon>
        <taxon>Olea</taxon>
    </lineage>
</organism>
<evidence type="ECO:0000256" key="2">
    <source>
        <dbReference type="SAM" id="MobiDB-lite"/>
    </source>
</evidence>
<feature type="region of interest" description="Disordered" evidence="2">
    <location>
        <begin position="1"/>
        <end position="22"/>
    </location>
</feature>
<reference evidence="4 5" key="1">
    <citation type="submission" date="2019-12" db="EMBL/GenBank/DDBJ databases">
        <authorList>
            <person name="Alioto T."/>
            <person name="Alioto T."/>
            <person name="Gomez Garrido J."/>
        </authorList>
    </citation>
    <scope>NUCLEOTIDE SEQUENCE [LARGE SCALE GENOMIC DNA]</scope>
</reference>